<proteinExistence type="predicted"/>
<reference evidence="1 2" key="1">
    <citation type="journal article" date="2022" name="Hortic Res">
        <title>A haplotype resolved chromosomal level avocado genome allows analysis of novel avocado genes.</title>
        <authorList>
            <person name="Nath O."/>
            <person name="Fletcher S.J."/>
            <person name="Hayward A."/>
            <person name="Shaw L.M."/>
            <person name="Masouleh A.K."/>
            <person name="Furtado A."/>
            <person name="Henry R.J."/>
            <person name="Mitter N."/>
        </authorList>
    </citation>
    <scope>NUCLEOTIDE SEQUENCE [LARGE SCALE GENOMIC DNA]</scope>
    <source>
        <strain evidence="2">cv. Hass</strain>
    </source>
</reference>
<protein>
    <submittedName>
        <fullName evidence="1">Uncharacterized protein</fullName>
    </submittedName>
</protein>
<evidence type="ECO:0000313" key="2">
    <source>
        <dbReference type="Proteomes" id="UP001234297"/>
    </source>
</evidence>
<keyword evidence="2" id="KW-1185">Reference proteome</keyword>
<sequence length="353" mass="38603">MRKGSSSMDDYLQNAKLLADSLTASGHPMLKSDLQQVILNGLDTAYDPIVTSLTTTIDDTSMEDFNAHLLAFESRLQNQLATDSVNPSANVAAKSSSRNSFSPSSNRGRSNNQVAKTLIAQDNGLDHNQLVVPVNSVTARITWLPPVDIALIANTMLIRQAHILLRHLLHHIKTGSFPFAKAATVSALPVPNVTHWLLTPPPLLHLPGQPSSSSLIPPSKISPLQAQRSGPATMRAPPSQPSTPSNCVQASPLVQSRVPHHLVDPHGSPANRPHTAATNNSSQSKPSIESWQLHLQTRQQAFFMARLTSHYVIQSILLLWCTVLLVHPLHPLQHVLHREVRHMTLITCLQELN</sequence>
<organism evidence="1 2">
    <name type="scientific">Persea americana</name>
    <name type="common">Avocado</name>
    <dbReference type="NCBI Taxonomy" id="3435"/>
    <lineage>
        <taxon>Eukaryota</taxon>
        <taxon>Viridiplantae</taxon>
        <taxon>Streptophyta</taxon>
        <taxon>Embryophyta</taxon>
        <taxon>Tracheophyta</taxon>
        <taxon>Spermatophyta</taxon>
        <taxon>Magnoliopsida</taxon>
        <taxon>Magnoliidae</taxon>
        <taxon>Laurales</taxon>
        <taxon>Lauraceae</taxon>
        <taxon>Persea</taxon>
    </lineage>
</organism>
<name>A0ACC2MXY3_PERAE</name>
<gene>
    <name evidence="1" type="ORF">MRB53_003644</name>
</gene>
<dbReference type="EMBL" id="CM056809">
    <property type="protein sequence ID" value="KAJ8650621.1"/>
    <property type="molecule type" value="Genomic_DNA"/>
</dbReference>
<evidence type="ECO:0000313" key="1">
    <source>
        <dbReference type="EMBL" id="KAJ8650621.1"/>
    </source>
</evidence>
<dbReference type="Proteomes" id="UP001234297">
    <property type="component" value="Chromosome 1"/>
</dbReference>
<comment type="caution">
    <text evidence="1">The sequence shown here is derived from an EMBL/GenBank/DDBJ whole genome shotgun (WGS) entry which is preliminary data.</text>
</comment>
<accession>A0ACC2MXY3</accession>